<dbReference type="EMBL" id="CP098400">
    <property type="protein sequence ID" value="URW78959.1"/>
    <property type="molecule type" value="Genomic_DNA"/>
</dbReference>
<dbReference type="Proteomes" id="UP001056426">
    <property type="component" value="Chromosome"/>
</dbReference>
<evidence type="ECO:0000259" key="1">
    <source>
        <dbReference type="Pfam" id="PF07075"/>
    </source>
</evidence>
<dbReference type="AlphaFoldDB" id="A0A9J6ZN80"/>
<dbReference type="Pfam" id="PF07075">
    <property type="entry name" value="NamZ_N"/>
    <property type="match status" value="1"/>
</dbReference>
<reference evidence="3" key="1">
    <citation type="submission" date="2022-05" db="EMBL/GenBank/DDBJ databases">
        <authorList>
            <person name="Sun X."/>
        </authorList>
    </citation>
    <scope>NUCLEOTIDE SEQUENCE</scope>
    <source>
        <strain evidence="3">Ai-910</strain>
    </source>
</reference>
<protein>
    <submittedName>
        <fullName evidence="3">DUF1343 domain-containing protein</fullName>
    </submittedName>
</protein>
<dbReference type="Gene3D" id="3.90.1150.140">
    <property type="match status" value="1"/>
</dbReference>
<accession>A0A9J6ZN80</accession>
<gene>
    <name evidence="3" type="ORF">M9189_08830</name>
</gene>
<evidence type="ECO:0000313" key="4">
    <source>
        <dbReference type="Proteomes" id="UP001056426"/>
    </source>
</evidence>
<reference evidence="3" key="2">
    <citation type="submission" date="2022-06" db="EMBL/GenBank/DDBJ databases">
        <title>Xiashengella guii gen. nov. sp. nov., a bacterium isolated form anaerobic digestion tank.</title>
        <authorList>
            <person name="Huang H."/>
        </authorList>
    </citation>
    <scope>NUCLEOTIDE SEQUENCE</scope>
    <source>
        <strain evidence="3">Ai-910</strain>
    </source>
</reference>
<dbReference type="InterPro" id="IPR048502">
    <property type="entry name" value="NamZ_N"/>
</dbReference>
<feature type="domain" description="Peptidoglycan beta-N-acetylmuramidase NamZ N-terminal" evidence="1">
    <location>
        <begin position="83"/>
        <end position="280"/>
    </location>
</feature>
<dbReference type="PANTHER" id="PTHR42915:SF1">
    <property type="entry name" value="PEPTIDOGLYCAN BETA-N-ACETYLMURAMIDASE NAMZ"/>
    <property type="match status" value="1"/>
</dbReference>
<dbReference type="Pfam" id="PF20732">
    <property type="entry name" value="NamZ_C"/>
    <property type="match status" value="1"/>
</dbReference>
<evidence type="ECO:0000313" key="3">
    <source>
        <dbReference type="EMBL" id="URW78959.1"/>
    </source>
</evidence>
<feature type="domain" description="Peptidoglycan beta-N-acetylmuramidase NamZ C-terminal" evidence="2">
    <location>
        <begin position="286"/>
        <end position="425"/>
    </location>
</feature>
<dbReference type="RefSeq" id="WP_250722449.1">
    <property type="nucleotide sequence ID" value="NZ_CP098400.1"/>
</dbReference>
<dbReference type="InterPro" id="IPR008302">
    <property type="entry name" value="NamZ"/>
</dbReference>
<dbReference type="InterPro" id="IPR048503">
    <property type="entry name" value="NamZ_C"/>
</dbReference>
<keyword evidence="4" id="KW-1185">Reference proteome</keyword>
<evidence type="ECO:0000259" key="2">
    <source>
        <dbReference type="Pfam" id="PF20732"/>
    </source>
</evidence>
<dbReference type="PIRSF" id="PIRSF016719">
    <property type="entry name" value="UCP016719"/>
    <property type="match status" value="1"/>
</dbReference>
<dbReference type="PANTHER" id="PTHR42915">
    <property type="entry name" value="HYPOTHETICAL 460 KDA PROTEIN IN FEUA-SIGW INTERGENIC REGION [PRECURSOR]"/>
    <property type="match status" value="1"/>
</dbReference>
<dbReference type="Gene3D" id="3.40.50.12170">
    <property type="entry name" value="Uncharacterised protein PF07075, DUF1343"/>
    <property type="match status" value="1"/>
</dbReference>
<sequence length="427" mass="47763">MLILAMVLLVPSQAACRNRALEQNGSSDSDWVLYEGQTIDEPNDDVVLAGSILSPVSGQADTVFKVGAERVELWLPVLKDKRVGVLVNHSSMVGNIHLLDTLLALGVDVRKVFAPEHGFRGDADAGARIDDQFDTRTGLPVVSLYGNTKEPSAEQMADLDVVVFDIQDVGVRFFTYISSMHYMMEACAEHGVSMVIFDRPNPNGDYIDGPILRNEFRSFVGMHPIPIVHGLTVGELALMINGQGWLRAGIKCDLIIVPAAAYTHSMRYELPVKPSPNLPNGLSIRLYPSLCLFEGTEVSVGRGTEHPFQVIGFPDRTYGSFSFVPKAIPGMDTKPLHMGKRCYGIDLRTTEDLDHRFTLQYLIRFWELSGRSENFISRRRFFNQLAGTDRLATQIMEGRSEEEIRASWKAELDEYKAMRIKYLIYPD</sequence>
<dbReference type="KEGG" id="alkq:M9189_08830"/>
<proteinExistence type="predicted"/>
<organism evidence="3 4">
    <name type="scientific">Xiashengella succiniciproducens</name>
    <dbReference type="NCBI Taxonomy" id="2949635"/>
    <lineage>
        <taxon>Bacteria</taxon>
        <taxon>Pseudomonadati</taxon>
        <taxon>Bacteroidota</taxon>
        <taxon>Bacteroidia</taxon>
        <taxon>Marinilabiliales</taxon>
        <taxon>Marinilabiliaceae</taxon>
        <taxon>Xiashengella</taxon>
    </lineage>
</organism>
<dbReference type="GO" id="GO:0033922">
    <property type="term" value="F:peptidoglycan beta-N-acetylmuramidase activity"/>
    <property type="evidence" value="ECO:0007669"/>
    <property type="project" value="InterPro"/>
</dbReference>
<name>A0A9J6ZN80_9BACT</name>